<dbReference type="Proteomes" id="UP000660021">
    <property type="component" value="Unassembled WGS sequence"/>
</dbReference>
<protein>
    <submittedName>
        <fullName evidence="1">Uncharacterized protein</fullName>
    </submittedName>
</protein>
<dbReference type="EMBL" id="JACOPR010000002">
    <property type="protein sequence ID" value="MBC5729890.1"/>
    <property type="molecule type" value="Genomic_DNA"/>
</dbReference>
<sequence length="96" mass="10603">MYGNGVPQLQQVHDIFDVVHGETVYGGSLLIYRFESQLAHPTALGEAMVPNGTTTIFAECLDLIGSAGEEGLEAFRMLFKAYDMRPPEEIFRGSHL</sequence>
<name>A0ABR7HQW9_9FIRM</name>
<organism evidence="1 2">
    <name type="scientific">Pseudoflavonifractor hominis</name>
    <dbReference type="NCBI Taxonomy" id="2763059"/>
    <lineage>
        <taxon>Bacteria</taxon>
        <taxon>Bacillati</taxon>
        <taxon>Bacillota</taxon>
        <taxon>Clostridia</taxon>
        <taxon>Eubacteriales</taxon>
        <taxon>Oscillospiraceae</taxon>
        <taxon>Pseudoflavonifractor</taxon>
    </lineage>
</organism>
<dbReference type="RefSeq" id="WP_186963055.1">
    <property type="nucleotide sequence ID" value="NZ_JACOPR010000002.1"/>
</dbReference>
<keyword evidence="2" id="KW-1185">Reference proteome</keyword>
<proteinExistence type="predicted"/>
<reference evidence="1 2" key="1">
    <citation type="submission" date="2020-08" db="EMBL/GenBank/DDBJ databases">
        <title>Genome public.</title>
        <authorList>
            <person name="Liu C."/>
            <person name="Sun Q."/>
        </authorList>
    </citation>
    <scope>NUCLEOTIDE SEQUENCE [LARGE SCALE GENOMIC DNA]</scope>
    <source>
        <strain evidence="1 2">New-38</strain>
    </source>
</reference>
<evidence type="ECO:0000313" key="2">
    <source>
        <dbReference type="Proteomes" id="UP000660021"/>
    </source>
</evidence>
<evidence type="ECO:0000313" key="1">
    <source>
        <dbReference type="EMBL" id="MBC5729890.1"/>
    </source>
</evidence>
<dbReference type="Gene3D" id="3.20.20.140">
    <property type="entry name" value="Metal-dependent hydrolases"/>
    <property type="match status" value="1"/>
</dbReference>
<accession>A0ABR7HQW9</accession>
<gene>
    <name evidence="1" type="ORF">H8S34_03460</name>
</gene>
<comment type="caution">
    <text evidence="1">The sequence shown here is derived from an EMBL/GenBank/DDBJ whole genome shotgun (WGS) entry which is preliminary data.</text>
</comment>